<dbReference type="InterPro" id="IPR036259">
    <property type="entry name" value="MFS_trans_sf"/>
</dbReference>
<evidence type="ECO:0000256" key="5">
    <source>
        <dbReference type="ARBA" id="ARBA00023136"/>
    </source>
</evidence>
<dbReference type="InterPro" id="IPR020846">
    <property type="entry name" value="MFS_dom"/>
</dbReference>
<evidence type="ECO:0000256" key="4">
    <source>
        <dbReference type="ARBA" id="ARBA00022989"/>
    </source>
</evidence>
<dbReference type="InterPro" id="IPR011701">
    <property type="entry name" value="MFS"/>
</dbReference>
<keyword evidence="9" id="KW-1185">Reference proteome</keyword>
<feature type="transmembrane region" description="Helical" evidence="6">
    <location>
        <begin position="172"/>
        <end position="190"/>
    </location>
</feature>
<protein>
    <submittedName>
        <fullName evidence="8">MFS transporter</fullName>
    </submittedName>
</protein>
<dbReference type="RefSeq" id="WP_387703205.1">
    <property type="nucleotide sequence ID" value="NZ_JBIAMX010000031.1"/>
</dbReference>
<dbReference type="PROSITE" id="PS50850">
    <property type="entry name" value="MFS"/>
    <property type="match status" value="1"/>
</dbReference>
<evidence type="ECO:0000313" key="8">
    <source>
        <dbReference type="EMBL" id="MFF0547052.1"/>
    </source>
</evidence>
<evidence type="ECO:0000256" key="2">
    <source>
        <dbReference type="ARBA" id="ARBA00022448"/>
    </source>
</evidence>
<feature type="domain" description="Major facilitator superfamily (MFS) profile" evidence="7">
    <location>
        <begin position="19"/>
        <end position="468"/>
    </location>
</feature>
<feature type="transmembrane region" description="Helical" evidence="6">
    <location>
        <begin position="143"/>
        <end position="166"/>
    </location>
</feature>
<feature type="transmembrane region" description="Helical" evidence="6">
    <location>
        <begin position="111"/>
        <end position="131"/>
    </location>
</feature>
<dbReference type="PANTHER" id="PTHR23501:SF197">
    <property type="entry name" value="COMD"/>
    <property type="match status" value="1"/>
</dbReference>
<feature type="transmembrane region" description="Helical" evidence="6">
    <location>
        <begin position="55"/>
        <end position="74"/>
    </location>
</feature>
<feature type="transmembrane region" description="Helical" evidence="6">
    <location>
        <begin position="271"/>
        <end position="293"/>
    </location>
</feature>
<gene>
    <name evidence="8" type="ORF">ACFYTF_29860</name>
</gene>
<evidence type="ECO:0000256" key="1">
    <source>
        <dbReference type="ARBA" id="ARBA00004651"/>
    </source>
</evidence>
<feature type="transmembrane region" description="Helical" evidence="6">
    <location>
        <begin position="369"/>
        <end position="394"/>
    </location>
</feature>
<feature type="transmembrane region" description="Helical" evidence="6">
    <location>
        <begin position="86"/>
        <end position="105"/>
    </location>
</feature>
<dbReference type="Pfam" id="PF07690">
    <property type="entry name" value="MFS_1"/>
    <property type="match status" value="1"/>
</dbReference>
<dbReference type="SUPFAM" id="SSF103473">
    <property type="entry name" value="MFS general substrate transporter"/>
    <property type="match status" value="1"/>
</dbReference>
<reference evidence="8 9" key="1">
    <citation type="submission" date="2024-10" db="EMBL/GenBank/DDBJ databases">
        <title>The Natural Products Discovery Center: Release of the First 8490 Sequenced Strains for Exploring Actinobacteria Biosynthetic Diversity.</title>
        <authorList>
            <person name="Kalkreuter E."/>
            <person name="Kautsar S.A."/>
            <person name="Yang D."/>
            <person name="Bader C.D."/>
            <person name="Teijaro C.N."/>
            <person name="Fluegel L."/>
            <person name="Davis C.M."/>
            <person name="Simpson J.R."/>
            <person name="Lauterbach L."/>
            <person name="Steele A.D."/>
            <person name="Gui C."/>
            <person name="Meng S."/>
            <person name="Li G."/>
            <person name="Viehrig K."/>
            <person name="Ye F."/>
            <person name="Su P."/>
            <person name="Kiefer A.F."/>
            <person name="Nichols A."/>
            <person name="Cepeda A.J."/>
            <person name="Yan W."/>
            <person name="Fan B."/>
            <person name="Jiang Y."/>
            <person name="Adhikari A."/>
            <person name="Zheng C.-J."/>
            <person name="Schuster L."/>
            <person name="Cowan T.M."/>
            <person name="Smanski M.J."/>
            <person name="Chevrette M.G."/>
            <person name="De Carvalho L.P.S."/>
            <person name="Shen B."/>
        </authorList>
    </citation>
    <scope>NUCLEOTIDE SEQUENCE [LARGE SCALE GENOMIC DNA]</scope>
    <source>
        <strain evidence="8 9">NPDC004045</strain>
    </source>
</reference>
<sequence length="473" mass="47169">MSRQRVGGVTAPARPEARLLVPSLIFVALVVAAVGSLGAPLVTSVATTFGVSLGSAQWTLTIALLSGAVATPVLGRLGAGPHRRATILVTLAVVVAGSALTVLPLPFGCLLAGRAAQGVGLGLTALMMGVARDHLPEERGAAFISLISVVSIVGVGIGYPLAALLAELGGVRAAYGLGLVVTAAALLTAWRSVPEAPADRAAPVDVVGALVLAVALLLVLFLAGERGLWSGHPAVAAGLAVVAVLLLGAWVVVELRVAAPLIDVRAVRHPAVAGANLAVFVGGIGMYLLLTLVTRYAQTPHDAGYGFGLTTFVAGLVLVPFSVSGFVAGELTPRLRTRISGPLLLAGSAVVVGGGFALFAAARSDLVDLFVVMGVLGVGVGGFSAAMPGVILAVTPRSETSSAMSVNYVVRSVGYSLGSALGGLILAAGTVSGRLFPDDGAYTAAALVGIGAMATTTLTCLALARRSPSETNP</sequence>
<feature type="transmembrane region" description="Helical" evidence="6">
    <location>
        <begin position="343"/>
        <end position="363"/>
    </location>
</feature>
<keyword evidence="4 6" id="KW-1133">Transmembrane helix</keyword>
<evidence type="ECO:0000256" key="3">
    <source>
        <dbReference type="ARBA" id="ARBA00022692"/>
    </source>
</evidence>
<evidence type="ECO:0000256" key="6">
    <source>
        <dbReference type="SAM" id="Phobius"/>
    </source>
</evidence>
<feature type="transmembrane region" description="Helical" evidence="6">
    <location>
        <begin position="415"/>
        <end position="436"/>
    </location>
</feature>
<dbReference type="EMBL" id="JBIAMX010000031">
    <property type="protein sequence ID" value="MFF0547052.1"/>
    <property type="molecule type" value="Genomic_DNA"/>
</dbReference>
<evidence type="ECO:0000313" key="9">
    <source>
        <dbReference type="Proteomes" id="UP001601444"/>
    </source>
</evidence>
<feature type="transmembrane region" description="Helical" evidence="6">
    <location>
        <begin position="20"/>
        <end position="43"/>
    </location>
</feature>
<feature type="transmembrane region" description="Helical" evidence="6">
    <location>
        <begin position="442"/>
        <end position="464"/>
    </location>
</feature>
<keyword evidence="3 6" id="KW-0812">Transmembrane</keyword>
<comment type="subcellular location">
    <subcellularLocation>
        <location evidence="1">Cell membrane</location>
        <topology evidence="1">Multi-pass membrane protein</topology>
    </subcellularLocation>
</comment>
<feature type="transmembrane region" description="Helical" evidence="6">
    <location>
        <begin position="305"/>
        <end position="331"/>
    </location>
</feature>
<feature type="transmembrane region" description="Helical" evidence="6">
    <location>
        <begin position="202"/>
        <end position="223"/>
    </location>
</feature>
<name>A0ABW6PXN1_9NOCA</name>
<dbReference type="PANTHER" id="PTHR23501">
    <property type="entry name" value="MAJOR FACILITATOR SUPERFAMILY"/>
    <property type="match status" value="1"/>
</dbReference>
<dbReference type="Gene3D" id="1.20.1250.20">
    <property type="entry name" value="MFS general substrate transporter like domains"/>
    <property type="match status" value="1"/>
</dbReference>
<comment type="caution">
    <text evidence="8">The sequence shown here is derived from an EMBL/GenBank/DDBJ whole genome shotgun (WGS) entry which is preliminary data.</text>
</comment>
<evidence type="ECO:0000259" key="7">
    <source>
        <dbReference type="PROSITE" id="PS50850"/>
    </source>
</evidence>
<keyword evidence="2" id="KW-0813">Transport</keyword>
<organism evidence="8 9">
    <name type="scientific">Nocardia thailandica</name>
    <dbReference type="NCBI Taxonomy" id="257275"/>
    <lineage>
        <taxon>Bacteria</taxon>
        <taxon>Bacillati</taxon>
        <taxon>Actinomycetota</taxon>
        <taxon>Actinomycetes</taxon>
        <taxon>Mycobacteriales</taxon>
        <taxon>Nocardiaceae</taxon>
        <taxon>Nocardia</taxon>
    </lineage>
</organism>
<keyword evidence="5 6" id="KW-0472">Membrane</keyword>
<accession>A0ABW6PXN1</accession>
<feature type="transmembrane region" description="Helical" evidence="6">
    <location>
        <begin position="235"/>
        <end position="259"/>
    </location>
</feature>
<dbReference type="Proteomes" id="UP001601444">
    <property type="component" value="Unassembled WGS sequence"/>
</dbReference>
<proteinExistence type="predicted"/>